<dbReference type="GO" id="GO:0004519">
    <property type="term" value="F:endonuclease activity"/>
    <property type="evidence" value="ECO:0007669"/>
    <property type="project" value="UniProtKB-KW"/>
</dbReference>
<keyword evidence="2" id="KW-0255">Endonuclease</keyword>
<organism evidence="2 3">
    <name type="scientific">Niabella ginsengisoli</name>
    <dbReference type="NCBI Taxonomy" id="522298"/>
    <lineage>
        <taxon>Bacteria</taxon>
        <taxon>Pseudomonadati</taxon>
        <taxon>Bacteroidota</taxon>
        <taxon>Chitinophagia</taxon>
        <taxon>Chitinophagales</taxon>
        <taxon>Chitinophagaceae</taxon>
        <taxon>Niabella</taxon>
    </lineage>
</organism>
<feature type="domain" description="Putative restriction endonuclease" evidence="1">
    <location>
        <begin position="20"/>
        <end position="182"/>
    </location>
</feature>
<keyword evidence="3" id="KW-1185">Reference proteome</keyword>
<gene>
    <name evidence="2" type="ORF">MKP09_18010</name>
</gene>
<evidence type="ECO:0000313" key="3">
    <source>
        <dbReference type="Proteomes" id="UP001202248"/>
    </source>
</evidence>
<reference evidence="2 3" key="1">
    <citation type="submission" date="2022-02" db="EMBL/GenBank/DDBJ databases">
        <authorList>
            <person name="Min J."/>
        </authorList>
    </citation>
    <scope>NUCLEOTIDE SEQUENCE [LARGE SCALE GENOMIC DNA]</scope>
    <source>
        <strain evidence="2 3">GR10-1</strain>
    </source>
</reference>
<keyword evidence="2" id="KW-0378">Hydrolase</keyword>
<dbReference type="Pfam" id="PF05685">
    <property type="entry name" value="Uma2"/>
    <property type="match status" value="1"/>
</dbReference>
<dbReference type="InterPro" id="IPR012296">
    <property type="entry name" value="Nuclease_put_TT1808"/>
</dbReference>
<name>A0ABS9SMR2_9BACT</name>
<dbReference type="EMBL" id="JAKWBL010000004">
    <property type="protein sequence ID" value="MCH5599669.1"/>
    <property type="molecule type" value="Genomic_DNA"/>
</dbReference>
<proteinExistence type="predicted"/>
<dbReference type="PANTHER" id="PTHR36558">
    <property type="entry name" value="GLR1098 PROTEIN"/>
    <property type="match status" value="1"/>
</dbReference>
<sequence>MDNILNEPAPVYQKSHYTVAEYLEMEKASDEKHEFFNGEVFAMAGAGRRHNVISSKLMGELYIRLKDSDCLPFGSDLRLHIPENTLFTYPDISIICGDITPSNEDEDTAILPVVLIEILSPSTKNYDRGGKFKLYRDIPSLKEYLLVDSESVNIEAFRLNASEHWELEEYKTLNSSLNIKALDISIGLTEIYNGTGLSA</sequence>
<evidence type="ECO:0000259" key="1">
    <source>
        <dbReference type="Pfam" id="PF05685"/>
    </source>
</evidence>
<dbReference type="CDD" id="cd06260">
    <property type="entry name" value="DUF820-like"/>
    <property type="match status" value="1"/>
</dbReference>
<keyword evidence="2" id="KW-0540">Nuclease</keyword>
<dbReference type="InterPro" id="IPR008538">
    <property type="entry name" value="Uma2"/>
</dbReference>
<protein>
    <submittedName>
        <fullName evidence="2">Uma2 family endonuclease</fullName>
    </submittedName>
</protein>
<dbReference type="Proteomes" id="UP001202248">
    <property type="component" value="Unassembled WGS sequence"/>
</dbReference>
<evidence type="ECO:0000313" key="2">
    <source>
        <dbReference type="EMBL" id="MCH5599669.1"/>
    </source>
</evidence>
<dbReference type="RefSeq" id="WP_240831707.1">
    <property type="nucleotide sequence ID" value="NZ_JAKWBL010000004.1"/>
</dbReference>
<dbReference type="InterPro" id="IPR011335">
    <property type="entry name" value="Restrct_endonuc-II-like"/>
</dbReference>
<dbReference type="Gene3D" id="3.90.1570.10">
    <property type="entry name" value="tt1808, chain A"/>
    <property type="match status" value="1"/>
</dbReference>
<accession>A0ABS9SMR2</accession>
<dbReference type="PANTHER" id="PTHR36558:SF1">
    <property type="entry name" value="RESTRICTION ENDONUCLEASE DOMAIN-CONTAINING PROTEIN-RELATED"/>
    <property type="match status" value="1"/>
</dbReference>
<comment type="caution">
    <text evidence="2">The sequence shown here is derived from an EMBL/GenBank/DDBJ whole genome shotgun (WGS) entry which is preliminary data.</text>
</comment>
<dbReference type="SUPFAM" id="SSF52980">
    <property type="entry name" value="Restriction endonuclease-like"/>
    <property type="match status" value="1"/>
</dbReference>